<dbReference type="Proteomes" id="UP000617979">
    <property type="component" value="Unassembled WGS sequence"/>
</dbReference>
<evidence type="ECO:0000313" key="2">
    <source>
        <dbReference type="Proteomes" id="UP000617979"/>
    </source>
</evidence>
<dbReference type="Pfam" id="PF00300">
    <property type="entry name" value="His_Phos_1"/>
    <property type="match status" value="1"/>
</dbReference>
<gene>
    <name evidence="1" type="ORF">GCM10007416_04980</name>
</gene>
<reference evidence="2" key="1">
    <citation type="journal article" date="2019" name="Int. J. Syst. Evol. Microbiol.">
        <title>The Global Catalogue of Microorganisms (GCM) 10K type strain sequencing project: providing services to taxonomists for standard genome sequencing and annotation.</title>
        <authorList>
            <consortium name="The Broad Institute Genomics Platform"/>
            <consortium name="The Broad Institute Genome Sequencing Center for Infectious Disease"/>
            <person name="Wu L."/>
            <person name="Ma J."/>
        </authorList>
    </citation>
    <scope>NUCLEOTIDE SEQUENCE [LARGE SCALE GENOMIC DNA]</scope>
    <source>
        <strain evidence="2">CGMCC 1.12404</strain>
    </source>
</reference>
<accession>A0ABQ1G161</accession>
<keyword evidence="2" id="KW-1185">Reference proteome</keyword>
<sequence length="83" mass="9885">MFEMDLGDWEGRTQTEIRQMERKRFEQFWRNPEGYRPVTGEGFLDVEKRAVSFLSRSTAEYEIESVLIVSHAIFLKVLLSKIR</sequence>
<dbReference type="SUPFAM" id="SSF53254">
    <property type="entry name" value="Phosphoglycerate mutase-like"/>
    <property type="match status" value="1"/>
</dbReference>
<proteinExistence type="predicted"/>
<dbReference type="InterPro" id="IPR029033">
    <property type="entry name" value="His_PPase_superfam"/>
</dbReference>
<evidence type="ECO:0000313" key="1">
    <source>
        <dbReference type="EMBL" id="GGA35057.1"/>
    </source>
</evidence>
<dbReference type="PIRSF" id="PIRSF000709">
    <property type="entry name" value="6PFK_2-Ptase"/>
    <property type="match status" value="1"/>
</dbReference>
<name>A0ABQ1G161_9BACL</name>
<dbReference type="Gene3D" id="3.40.50.1240">
    <property type="entry name" value="Phosphoglycerate mutase-like"/>
    <property type="match status" value="1"/>
</dbReference>
<protein>
    <recommendedName>
        <fullName evidence="3">Histidine phosphatase superfamily (Branch 1)</fullName>
    </recommendedName>
</protein>
<dbReference type="EMBL" id="BMEX01000001">
    <property type="protein sequence ID" value="GGA35057.1"/>
    <property type="molecule type" value="Genomic_DNA"/>
</dbReference>
<dbReference type="InterPro" id="IPR013078">
    <property type="entry name" value="His_Pase_superF_clade-1"/>
</dbReference>
<comment type="caution">
    <text evidence="1">The sequence shown here is derived from an EMBL/GenBank/DDBJ whole genome shotgun (WGS) entry which is preliminary data.</text>
</comment>
<evidence type="ECO:0008006" key="3">
    <source>
        <dbReference type="Google" id="ProtNLM"/>
    </source>
</evidence>
<organism evidence="1 2">
    <name type="scientific">Kroppenstedtia guangzhouensis</name>
    <dbReference type="NCBI Taxonomy" id="1274356"/>
    <lineage>
        <taxon>Bacteria</taxon>
        <taxon>Bacillati</taxon>
        <taxon>Bacillota</taxon>
        <taxon>Bacilli</taxon>
        <taxon>Bacillales</taxon>
        <taxon>Thermoactinomycetaceae</taxon>
        <taxon>Kroppenstedtia</taxon>
    </lineage>
</organism>